<accession>A0A409XCJ4</accession>
<dbReference type="OrthoDB" id="48988at2759"/>
<dbReference type="InterPro" id="IPR050523">
    <property type="entry name" value="AKR_Detox_Biosynth"/>
</dbReference>
<dbReference type="EMBL" id="NHYD01002088">
    <property type="protein sequence ID" value="PPQ88387.1"/>
    <property type="molecule type" value="Genomic_DNA"/>
</dbReference>
<feature type="domain" description="NADP-dependent oxidoreductase" evidence="4">
    <location>
        <begin position="31"/>
        <end position="340"/>
    </location>
</feature>
<evidence type="ECO:0000313" key="6">
    <source>
        <dbReference type="Proteomes" id="UP000283269"/>
    </source>
</evidence>
<evidence type="ECO:0000256" key="2">
    <source>
        <dbReference type="ARBA" id="ARBA00038157"/>
    </source>
</evidence>
<dbReference type="PANTHER" id="PTHR43364:SF7">
    <property type="entry name" value="NADP-DEPENDENT OXIDOREDUCTASE DOMAIN-CONTAINING PROTEIN-RELATED"/>
    <property type="match status" value="1"/>
</dbReference>
<dbReference type="SUPFAM" id="SSF51430">
    <property type="entry name" value="NAD(P)-linked oxidoreductase"/>
    <property type="match status" value="1"/>
</dbReference>
<dbReference type="InterPro" id="IPR036812">
    <property type="entry name" value="NAD(P)_OxRdtase_dom_sf"/>
</dbReference>
<feature type="region of interest" description="Disordered" evidence="3">
    <location>
        <begin position="249"/>
        <end position="270"/>
    </location>
</feature>
<sequence length="382" mass="42754">MSSYFLPPPAPVSGLARYRLLSPKAGVHVSPIQLGGMSIGDQWNDMLGSMDKESSFKLLNAYFDHGGNFIDTANLYQDGSSESFIGEWAEERGIRDRLFIATKYTNNTHIRDKALSTHKILYGGNNAKSLHLSVKSSLERLRTDYIDLLYVHWWDWDTSVEEVMQSLHKLVLQGKVLYLGISDTPAWVVSMANQYARDHALTPFSVYQGLWNVLDRSFERDIIPMARSQGLALAPWNVLCGGKIHTDAEEEQRAASQETGRSALPRDGNQKAMSRALEKVAAEPTRRTDAEDIVAIAYLMQKTTFVFPIIGGRKVEQLLQNLEALEISLSDHQIQFIESVVPYDPGFPTTLIGDGKDYTILLTCGGNVDKQCYPEPIRPQAK</sequence>
<dbReference type="Proteomes" id="UP000283269">
    <property type="component" value="Unassembled WGS sequence"/>
</dbReference>
<organism evidence="5 6">
    <name type="scientific">Psilocybe cyanescens</name>
    <dbReference type="NCBI Taxonomy" id="93625"/>
    <lineage>
        <taxon>Eukaryota</taxon>
        <taxon>Fungi</taxon>
        <taxon>Dikarya</taxon>
        <taxon>Basidiomycota</taxon>
        <taxon>Agaricomycotina</taxon>
        <taxon>Agaricomycetes</taxon>
        <taxon>Agaricomycetidae</taxon>
        <taxon>Agaricales</taxon>
        <taxon>Agaricineae</taxon>
        <taxon>Strophariaceae</taxon>
        <taxon>Psilocybe</taxon>
    </lineage>
</organism>
<keyword evidence="6" id="KW-1185">Reference proteome</keyword>
<reference evidence="5 6" key="1">
    <citation type="journal article" date="2018" name="Evol. Lett.">
        <title>Horizontal gene cluster transfer increased hallucinogenic mushroom diversity.</title>
        <authorList>
            <person name="Reynolds H.T."/>
            <person name="Vijayakumar V."/>
            <person name="Gluck-Thaler E."/>
            <person name="Korotkin H.B."/>
            <person name="Matheny P.B."/>
            <person name="Slot J.C."/>
        </authorList>
    </citation>
    <scope>NUCLEOTIDE SEQUENCE [LARGE SCALE GENOMIC DNA]</scope>
    <source>
        <strain evidence="5 6">2631</strain>
    </source>
</reference>
<dbReference type="Gene3D" id="3.20.20.100">
    <property type="entry name" value="NADP-dependent oxidoreductase domain"/>
    <property type="match status" value="1"/>
</dbReference>
<dbReference type="InParanoid" id="A0A409XCJ4"/>
<evidence type="ECO:0000313" key="5">
    <source>
        <dbReference type="EMBL" id="PPQ88387.1"/>
    </source>
</evidence>
<dbReference type="AlphaFoldDB" id="A0A409XCJ4"/>
<evidence type="ECO:0000259" key="4">
    <source>
        <dbReference type="Pfam" id="PF00248"/>
    </source>
</evidence>
<keyword evidence="1" id="KW-0521">NADP</keyword>
<dbReference type="InterPro" id="IPR023210">
    <property type="entry name" value="NADP_OxRdtase_dom"/>
</dbReference>
<dbReference type="STRING" id="93625.A0A409XCJ4"/>
<protein>
    <recommendedName>
        <fullName evidence="4">NADP-dependent oxidoreductase domain-containing protein</fullName>
    </recommendedName>
</protein>
<evidence type="ECO:0000256" key="3">
    <source>
        <dbReference type="SAM" id="MobiDB-lite"/>
    </source>
</evidence>
<gene>
    <name evidence="5" type="ORF">CVT25_011266</name>
</gene>
<comment type="similarity">
    <text evidence="2">Belongs to the aldo/keto reductase family. Aldo/keto reductase 2 subfamily.</text>
</comment>
<comment type="caution">
    <text evidence="5">The sequence shown here is derived from an EMBL/GenBank/DDBJ whole genome shotgun (WGS) entry which is preliminary data.</text>
</comment>
<proteinExistence type="inferred from homology"/>
<evidence type="ECO:0000256" key="1">
    <source>
        <dbReference type="ARBA" id="ARBA00022857"/>
    </source>
</evidence>
<dbReference type="Pfam" id="PF00248">
    <property type="entry name" value="Aldo_ket_red"/>
    <property type="match status" value="1"/>
</dbReference>
<name>A0A409XCJ4_PSICY</name>
<dbReference type="PANTHER" id="PTHR43364">
    <property type="entry name" value="NADH-SPECIFIC METHYLGLYOXAL REDUCTASE-RELATED"/>
    <property type="match status" value="1"/>
</dbReference>